<keyword evidence="2" id="KW-1185">Reference proteome</keyword>
<dbReference type="Proteomes" id="UP000324222">
    <property type="component" value="Unassembled WGS sequence"/>
</dbReference>
<organism evidence="1 2">
    <name type="scientific">Portunus trituberculatus</name>
    <name type="common">Swimming crab</name>
    <name type="synonym">Neptunus trituberculatus</name>
    <dbReference type="NCBI Taxonomy" id="210409"/>
    <lineage>
        <taxon>Eukaryota</taxon>
        <taxon>Metazoa</taxon>
        <taxon>Ecdysozoa</taxon>
        <taxon>Arthropoda</taxon>
        <taxon>Crustacea</taxon>
        <taxon>Multicrustacea</taxon>
        <taxon>Malacostraca</taxon>
        <taxon>Eumalacostraca</taxon>
        <taxon>Eucarida</taxon>
        <taxon>Decapoda</taxon>
        <taxon>Pleocyemata</taxon>
        <taxon>Brachyura</taxon>
        <taxon>Eubrachyura</taxon>
        <taxon>Portunoidea</taxon>
        <taxon>Portunidae</taxon>
        <taxon>Portuninae</taxon>
        <taxon>Portunus</taxon>
    </lineage>
</organism>
<proteinExistence type="predicted"/>
<gene>
    <name evidence="1" type="ORF">E2C01_063517</name>
</gene>
<name>A0A5B7HKP6_PORTR</name>
<sequence>MDEVERWMVVDERIGVKDEGFEMVEEVAGWCHHSTASNTLPALSFTHCKAQQGTSTPTARTVTLRPLSLTRLTSSTSRCQLSGDSWPRPHLIAEAELTCTGRDLVTSPDTPISLGPSPQALPHVKENVKGLGKTFEH</sequence>
<dbReference type="EMBL" id="VSRR010029186">
    <property type="protein sequence ID" value="MPC69298.1"/>
    <property type="molecule type" value="Genomic_DNA"/>
</dbReference>
<comment type="caution">
    <text evidence="1">The sequence shown here is derived from an EMBL/GenBank/DDBJ whole genome shotgun (WGS) entry which is preliminary data.</text>
</comment>
<evidence type="ECO:0000313" key="2">
    <source>
        <dbReference type="Proteomes" id="UP000324222"/>
    </source>
</evidence>
<reference evidence="1 2" key="1">
    <citation type="submission" date="2019-05" db="EMBL/GenBank/DDBJ databases">
        <title>Another draft genome of Portunus trituberculatus and its Hox gene families provides insights of decapod evolution.</title>
        <authorList>
            <person name="Jeong J.-H."/>
            <person name="Song I."/>
            <person name="Kim S."/>
            <person name="Choi T."/>
            <person name="Kim D."/>
            <person name="Ryu S."/>
            <person name="Kim W."/>
        </authorList>
    </citation>
    <scope>NUCLEOTIDE SEQUENCE [LARGE SCALE GENOMIC DNA]</scope>
    <source>
        <tissue evidence="1">Muscle</tissue>
    </source>
</reference>
<protein>
    <submittedName>
        <fullName evidence="1">Uncharacterized protein</fullName>
    </submittedName>
</protein>
<accession>A0A5B7HKP6</accession>
<evidence type="ECO:0000313" key="1">
    <source>
        <dbReference type="EMBL" id="MPC69298.1"/>
    </source>
</evidence>
<dbReference type="AlphaFoldDB" id="A0A5B7HKP6"/>